<dbReference type="Proteomes" id="UP000525298">
    <property type="component" value="Unassembled WGS sequence"/>
</dbReference>
<evidence type="ECO:0000256" key="4">
    <source>
        <dbReference type="ARBA" id="ARBA00022801"/>
    </source>
</evidence>
<evidence type="ECO:0000256" key="7">
    <source>
        <dbReference type="PIRNR" id="PIRNR004682"/>
    </source>
</evidence>
<dbReference type="Gene3D" id="3.40.50.1000">
    <property type="entry name" value="HAD superfamily/HAD-like"/>
    <property type="match status" value="1"/>
</dbReference>
<evidence type="ECO:0000256" key="5">
    <source>
        <dbReference type="ARBA" id="ARBA00023277"/>
    </source>
</evidence>
<feature type="site" description="Contributes to substrate recognition" evidence="9">
    <location>
        <position position="104"/>
    </location>
</feature>
<dbReference type="InterPro" id="IPR023214">
    <property type="entry name" value="HAD_sf"/>
</dbReference>
<gene>
    <name evidence="11" type="ORF">HNR65_001119</name>
</gene>
<comment type="similarity">
    <text evidence="7">Belongs to the gmhB family.</text>
</comment>
<evidence type="ECO:0000256" key="1">
    <source>
        <dbReference type="ARBA" id="ARBA00004496"/>
    </source>
</evidence>
<reference evidence="11 12" key="1">
    <citation type="submission" date="2020-07" db="EMBL/GenBank/DDBJ databases">
        <title>Genomic Encyclopedia of Type Strains, Phase IV (KMG-IV): sequencing the most valuable type-strain genomes for metagenomic binning, comparative biology and taxonomic classification.</title>
        <authorList>
            <person name="Goeker M."/>
        </authorList>
    </citation>
    <scope>NUCLEOTIDE SEQUENCE [LARGE SCALE GENOMIC DNA]</scope>
    <source>
        <strain evidence="11 12">DSM 17721</strain>
    </source>
</reference>
<keyword evidence="5 7" id="KW-0119">Carbohydrate metabolism</keyword>
<dbReference type="NCBIfam" id="TIGR01662">
    <property type="entry name" value="HAD-SF-IIIA"/>
    <property type="match status" value="1"/>
</dbReference>
<keyword evidence="2 7" id="KW-0963">Cytoplasm</keyword>
<sequence>MTRFCHVILDRDGVLNYEAPGGYVTDPDQWVWIEGVLDALAKMAQAGLRLSVATNQSCVKRGIIDQQTLETIHDRMRRDAAAKGIFFSGIHFCPHTPDQGCRCRKPEPGLIEEAVQQSGISKNQTVFIGDSQSDLQAGRAAGIATWLVRTGKGKNTEAALKEGMIQGISAENVQIFEDLGQACAALLART</sequence>
<comment type="cofactor">
    <cofactor evidence="10">
        <name>Mg(2+)</name>
        <dbReference type="ChEBI" id="CHEBI:18420"/>
    </cofactor>
</comment>
<dbReference type="PANTHER" id="PTHR42891:SF1">
    <property type="entry name" value="D-GLYCERO-BETA-D-MANNO-HEPTOSE-1,7-BISPHOSPHATE 7-PHOSPHATASE"/>
    <property type="match status" value="1"/>
</dbReference>
<organism evidence="11 12">
    <name type="scientific">Desulfosalsimonas propionicica</name>
    <dbReference type="NCBI Taxonomy" id="332175"/>
    <lineage>
        <taxon>Bacteria</taxon>
        <taxon>Pseudomonadati</taxon>
        <taxon>Thermodesulfobacteriota</taxon>
        <taxon>Desulfobacteria</taxon>
        <taxon>Desulfobacterales</taxon>
        <taxon>Desulfosalsimonadaceae</taxon>
        <taxon>Desulfosalsimonas</taxon>
    </lineage>
</organism>
<dbReference type="EMBL" id="JACDUS010000002">
    <property type="protein sequence ID" value="MBA2880801.1"/>
    <property type="molecule type" value="Genomic_DNA"/>
</dbReference>
<feature type="binding site" evidence="10">
    <location>
        <position position="93"/>
    </location>
    <ligand>
        <name>Zn(2+)</name>
        <dbReference type="ChEBI" id="CHEBI:29105"/>
    </ligand>
</feature>
<feature type="binding site" evidence="10">
    <location>
        <position position="95"/>
    </location>
    <ligand>
        <name>Zn(2+)</name>
        <dbReference type="ChEBI" id="CHEBI:29105"/>
    </ligand>
</feature>
<comment type="cofactor">
    <cofactor evidence="10">
        <name>Zn(2+)</name>
        <dbReference type="ChEBI" id="CHEBI:29105"/>
    </cofactor>
</comment>
<dbReference type="InterPro" id="IPR004446">
    <property type="entry name" value="Heptose_bisP_phosphatase"/>
</dbReference>
<dbReference type="NCBIfam" id="NF006506">
    <property type="entry name" value="PRK08942.1"/>
    <property type="match status" value="1"/>
</dbReference>
<feature type="binding site" evidence="10">
    <location>
        <position position="103"/>
    </location>
    <ligand>
        <name>Zn(2+)</name>
        <dbReference type="ChEBI" id="CHEBI:29105"/>
    </ligand>
</feature>
<keyword evidence="10" id="KW-0862">Zinc</keyword>
<evidence type="ECO:0000256" key="6">
    <source>
        <dbReference type="ARBA" id="ARBA00031828"/>
    </source>
</evidence>
<evidence type="ECO:0000256" key="9">
    <source>
        <dbReference type="PIRSR" id="PIRSR004682-3"/>
    </source>
</evidence>
<accession>A0A7W0C7W0</accession>
<feature type="binding site" evidence="10">
    <location>
        <position position="130"/>
    </location>
    <ligand>
        <name>Mg(2+)</name>
        <dbReference type="ChEBI" id="CHEBI:18420"/>
    </ligand>
</feature>
<dbReference type="NCBIfam" id="TIGR01656">
    <property type="entry name" value="Histidinol-ppas"/>
    <property type="match status" value="1"/>
</dbReference>
<keyword evidence="10" id="KW-0460">Magnesium</keyword>
<feature type="active site" description="Nucleophile" evidence="8">
    <location>
        <position position="10"/>
    </location>
</feature>
<feature type="binding site" evidence="10">
    <location>
        <position position="10"/>
    </location>
    <ligand>
        <name>Mg(2+)</name>
        <dbReference type="ChEBI" id="CHEBI:18420"/>
    </ligand>
</feature>
<dbReference type="SUPFAM" id="SSF56784">
    <property type="entry name" value="HAD-like"/>
    <property type="match status" value="1"/>
</dbReference>
<dbReference type="CDD" id="cd07503">
    <property type="entry name" value="HAD_HisB-N"/>
    <property type="match status" value="1"/>
</dbReference>
<evidence type="ECO:0000256" key="8">
    <source>
        <dbReference type="PIRSR" id="PIRSR004682-1"/>
    </source>
</evidence>
<feature type="site" description="Stabilizes the phosphoryl group" evidence="9">
    <location>
        <position position="54"/>
    </location>
</feature>
<dbReference type="PANTHER" id="PTHR42891">
    <property type="entry name" value="D-GLYCERO-BETA-D-MANNO-HEPTOSE-1,7-BISPHOSPHATE 7-PHOSPHATASE"/>
    <property type="match status" value="1"/>
</dbReference>
<protein>
    <recommendedName>
        <fullName evidence="6 7">D,D-heptose 1,7-bisphosphate phosphatase</fullName>
        <ecNumber evidence="7">3.1.3.-</ecNumber>
    </recommendedName>
</protein>
<dbReference type="InterPro" id="IPR006549">
    <property type="entry name" value="HAD-SF_hydro_IIIA"/>
</dbReference>
<dbReference type="Pfam" id="PF13242">
    <property type="entry name" value="Hydrolase_like"/>
    <property type="match status" value="1"/>
</dbReference>
<dbReference type="InterPro" id="IPR006543">
    <property type="entry name" value="Histidinol-phos"/>
</dbReference>
<comment type="caution">
    <text evidence="11">The sequence shown here is derived from an EMBL/GenBank/DDBJ whole genome shotgun (WGS) entry which is preliminary data.</text>
</comment>
<keyword evidence="12" id="KW-1185">Reference proteome</keyword>
<feature type="site" description="Stabilizes the phosphoryl group" evidence="9">
    <location>
        <position position="105"/>
    </location>
</feature>
<dbReference type="GO" id="GO:0005975">
    <property type="term" value="P:carbohydrate metabolic process"/>
    <property type="evidence" value="ECO:0007669"/>
    <property type="project" value="InterPro"/>
</dbReference>
<feature type="binding site" evidence="10">
    <location>
        <position position="12"/>
    </location>
    <ligand>
        <name>Mg(2+)</name>
        <dbReference type="ChEBI" id="CHEBI:18420"/>
    </ligand>
</feature>
<evidence type="ECO:0000313" key="11">
    <source>
        <dbReference type="EMBL" id="MBA2880801.1"/>
    </source>
</evidence>
<keyword evidence="4 7" id="KW-0378">Hydrolase</keyword>
<evidence type="ECO:0000256" key="2">
    <source>
        <dbReference type="ARBA" id="ARBA00022490"/>
    </source>
</evidence>
<evidence type="ECO:0000313" key="12">
    <source>
        <dbReference type="Proteomes" id="UP000525298"/>
    </source>
</evidence>
<dbReference type="GO" id="GO:0016791">
    <property type="term" value="F:phosphatase activity"/>
    <property type="evidence" value="ECO:0007669"/>
    <property type="project" value="InterPro"/>
</dbReference>
<feature type="active site" description="Proton donor" evidence="8">
    <location>
        <position position="12"/>
    </location>
</feature>
<keyword evidence="3 10" id="KW-0479">Metal-binding</keyword>
<dbReference type="InterPro" id="IPR036412">
    <property type="entry name" value="HAD-like_sf"/>
</dbReference>
<evidence type="ECO:0000256" key="10">
    <source>
        <dbReference type="PIRSR" id="PIRSR004682-4"/>
    </source>
</evidence>
<proteinExistence type="inferred from homology"/>
<dbReference type="PIRSF" id="PIRSF004682">
    <property type="entry name" value="GmhB"/>
    <property type="match status" value="1"/>
</dbReference>
<evidence type="ECO:0000256" key="3">
    <source>
        <dbReference type="ARBA" id="ARBA00022723"/>
    </source>
</evidence>
<dbReference type="RefSeq" id="WP_181550456.1">
    <property type="nucleotide sequence ID" value="NZ_JACDUS010000002.1"/>
</dbReference>
<dbReference type="GO" id="GO:0046872">
    <property type="term" value="F:metal ion binding"/>
    <property type="evidence" value="ECO:0007669"/>
    <property type="project" value="UniProtKB-KW"/>
</dbReference>
<feature type="binding site" evidence="10">
    <location>
        <position position="101"/>
    </location>
    <ligand>
        <name>Zn(2+)</name>
        <dbReference type="ChEBI" id="CHEBI:29105"/>
    </ligand>
</feature>
<dbReference type="GO" id="GO:0005737">
    <property type="term" value="C:cytoplasm"/>
    <property type="evidence" value="ECO:0007669"/>
    <property type="project" value="UniProtKB-SubCell"/>
</dbReference>
<comment type="subcellular location">
    <subcellularLocation>
        <location evidence="1 7">Cytoplasm</location>
    </subcellularLocation>
</comment>
<dbReference type="AlphaFoldDB" id="A0A7W0C7W0"/>
<name>A0A7W0C7W0_9BACT</name>
<dbReference type="EC" id="3.1.3.-" evidence="7"/>